<keyword evidence="4 11" id="KW-1134">Transmembrane beta strand</keyword>
<keyword evidence="6" id="KW-0732">Signal</keyword>
<keyword evidence="5 11" id="KW-0812">Transmembrane</keyword>
<feature type="domain" description="TonB-dependent receptor plug" evidence="15">
    <location>
        <begin position="84"/>
        <end position="203"/>
    </location>
</feature>
<dbReference type="InterPro" id="IPR012910">
    <property type="entry name" value="Plug_dom"/>
</dbReference>
<keyword evidence="10 11" id="KW-0998">Cell outer membrane</keyword>
<evidence type="ECO:0000256" key="4">
    <source>
        <dbReference type="ARBA" id="ARBA00022452"/>
    </source>
</evidence>
<dbReference type="Gene3D" id="2.170.130.10">
    <property type="entry name" value="TonB-dependent receptor, plug domain"/>
    <property type="match status" value="1"/>
</dbReference>
<dbReference type="SUPFAM" id="SSF56935">
    <property type="entry name" value="Porins"/>
    <property type="match status" value="1"/>
</dbReference>
<keyword evidence="9 16" id="KW-0675">Receptor</keyword>
<comment type="caution">
    <text evidence="16">The sequence shown here is derived from an EMBL/GenBank/DDBJ whole genome shotgun (WGS) entry which is preliminary data.</text>
</comment>
<name>A0A941IBV2_9BURK</name>
<evidence type="ECO:0000313" key="16">
    <source>
        <dbReference type="EMBL" id="MBR7799489.1"/>
    </source>
</evidence>
<organism evidence="16 17">
    <name type="scientific">Undibacterium fentianense</name>
    <dbReference type="NCBI Taxonomy" id="2828728"/>
    <lineage>
        <taxon>Bacteria</taxon>
        <taxon>Pseudomonadati</taxon>
        <taxon>Pseudomonadota</taxon>
        <taxon>Betaproteobacteria</taxon>
        <taxon>Burkholderiales</taxon>
        <taxon>Oxalobacteraceae</taxon>
        <taxon>Undibacterium</taxon>
    </lineage>
</organism>
<dbReference type="InterPro" id="IPR037066">
    <property type="entry name" value="Plug_dom_sf"/>
</dbReference>
<feature type="domain" description="TonB-dependent receptor-like beta-barrel" evidence="14">
    <location>
        <begin position="343"/>
        <end position="748"/>
    </location>
</feature>
<dbReference type="GO" id="GO:0044718">
    <property type="term" value="P:siderophore transmembrane transport"/>
    <property type="evidence" value="ECO:0007669"/>
    <property type="project" value="TreeGrafter"/>
</dbReference>
<evidence type="ECO:0000256" key="1">
    <source>
        <dbReference type="ARBA" id="ARBA00004571"/>
    </source>
</evidence>
<evidence type="ECO:0000256" key="3">
    <source>
        <dbReference type="ARBA" id="ARBA00022448"/>
    </source>
</evidence>
<evidence type="ECO:0000259" key="15">
    <source>
        <dbReference type="Pfam" id="PF07715"/>
    </source>
</evidence>
<sequence length="787" mass="86450">MLLRSTYESFSTGIYAPPRAFALRQFLQTLAVVSLSGWLVSTANAQTTSLSVDHGVAVKSDTGGTPKLAQTVVISGTRYEQFVENLPMAIDVIDQKEIERSGISDIRDLAKNLANVEVKRAPARFTVTGVGNSTGRDGNAGFAIRGQDGNRVLMLIDGMRLPRSYINGSNAFGRDSIAMNLIRQVEIVRGPASVLYGSDGLAGLVNFMTLEPQDFLQEKSAAPKDFGGKLFANWSGDDHSRSLGASLAGRINPQWSWLISANASKAKGLENKGTNDVPNIDRTTPNPQDDKTQSVLAKLVYQPSTTQKHSLSVEHIDKISDFELLSSRAKLPMTTASAVKGETAHKESTRDRFTLTDRYTLNHGWVDHVQSNLSYQDSSAQDDGVTHRNTLADRVRKVSYAEQAWQFSVLADKLFKSSSDFAQRLSYGFDYSRIDVSNFFDGVDPGNADFTPRKYFPDTRDSSRAVFVQDEIFAGSWIITPGLRYDHFDLDVKTQEGFAPPAKTPAKSLSGSAVVPKLGVLYKVNADWNAYANLAGGFRAPNAQQINGVFDSSTVPAVLLANPDLKPEKSQNVEIGVRALFEKFNLDVAVFSGRYTDLIYDKKPLGGKGVAGDPAIFQTVNVDKAKIDGFEIRGQVQWAEFAGGQWSSPFSYGKTRGTDQVAHTPLSAINPSKFFAGLRYTTDRVDWQLNARHQAGKDEAGLSSPYLPKPAVPPRVRQFLVPSVTTLDMQLQWTMQKNWRLNVGVDNISNKKYWNWSDVQGLAANSVVVDAYTQPGRYYHASLVVGF</sequence>
<dbReference type="PANTHER" id="PTHR30069:SF29">
    <property type="entry name" value="HEMOGLOBIN AND HEMOGLOBIN-HAPTOGLOBIN-BINDING PROTEIN 1-RELATED"/>
    <property type="match status" value="1"/>
</dbReference>
<comment type="subcellular location">
    <subcellularLocation>
        <location evidence="1 11">Cell outer membrane</location>
        <topology evidence="1 11">Multi-pass membrane protein</topology>
    </subcellularLocation>
</comment>
<gene>
    <name evidence="16" type="ORF">KDM90_05695</name>
</gene>
<comment type="similarity">
    <text evidence="2 11 12">Belongs to the TonB-dependent receptor family.</text>
</comment>
<evidence type="ECO:0000259" key="14">
    <source>
        <dbReference type="Pfam" id="PF00593"/>
    </source>
</evidence>
<evidence type="ECO:0000256" key="9">
    <source>
        <dbReference type="ARBA" id="ARBA00023170"/>
    </source>
</evidence>
<protein>
    <submittedName>
        <fullName evidence="16">TonB-dependent hemoglobin/transferrin/lactoferrin family receptor</fullName>
    </submittedName>
</protein>
<dbReference type="CDD" id="cd01347">
    <property type="entry name" value="ligand_gated_channel"/>
    <property type="match status" value="1"/>
</dbReference>
<dbReference type="GO" id="GO:0015344">
    <property type="term" value="F:siderophore uptake transmembrane transporter activity"/>
    <property type="evidence" value="ECO:0007669"/>
    <property type="project" value="TreeGrafter"/>
</dbReference>
<dbReference type="PROSITE" id="PS52016">
    <property type="entry name" value="TONB_DEPENDENT_REC_3"/>
    <property type="match status" value="1"/>
</dbReference>
<dbReference type="GO" id="GO:0015232">
    <property type="term" value="F:heme transmembrane transporter activity"/>
    <property type="evidence" value="ECO:0007669"/>
    <property type="project" value="InterPro"/>
</dbReference>
<dbReference type="Gene3D" id="2.40.170.20">
    <property type="entry name" value="TonB-dependent receptor, beta-barrel domain"/>
    <property type="match status" value="1"/>
</dbReference>
<evidence type="ECO:0000256" key="13">
    <source>
        <dbReference type="SAM" id="MobiDB-lite"/>
    </source>
</evidence>
<dbReference type="Pfam" id="PF07715">
    <property type="entry name" value="Plug"/>
    <property type="match status" value="1"/>
</dbReference>
<dbReference type="AlphaFoldDB" id="A0A941IBV2"/>
<dbReference type="InterPro" id="IPR011276">
    <property type="entry name" value="TonB_haem/Hb_rcpt"/>
</dbReference>
<evidence type="ECO:0000256" key="7">
    <source>
        <dbReference type="ARBA" id="ARBA00023077"/>
    </source>
</evidence>
<dbReference type="InterPro" id="IPR000531">
    <property type="entry name" value="Beta-barrel_TonB"/>
</dbReference>
<dbReference type="InterPro" id="IPR039426">
    <property type="entry name" value="TonB-dep_rcpt-like"/>
</dbReference>
<dbReference type="Proteomes" id="UP000678545">
    <property type="component" value="Unassembled WGS sequence"/>
</dbReference>
<dbReference type="InterPro" id="IPR010949">
    <property type="entry name" value="TonB_Hb/transfer/lactofer_rcpt"/>
</dbReference>
<dbReference type="NCBIfam" id="TIGR01786">
    <property type="entry name" value="TonB-hemlactrns"/>
    <property type="match status" value="1"/>
</dbReference>
<evidence type="ECO:0000256" key="12">
    <source>
        <dbReference type="RuleBase" id="RU003357"/>
    </source>
</evidence>
<proteinExistence type="inferred from homology"/>
<dbReference type="GO" id="GO:0009279">
    <property type="term" value="C:cell outer membrane"/>
    <property type="evidence" value="ECO:0007669"/>
    <property type="project" value="UniProtKB-SubCell"/>
</dbReference>
<dbReference type="EMBL" id="JAGSPJ010000002">
    <property type="protein sequence ID" value="MBR7799489.1"/>
    <property type="molecule type" value="Genomic_DNA"/>
</dbReference>
<evidence type="ECO:0000256" key="2">
    <source>
        <dbReference type="ARBA" id="ARBA00009810"/>
    </source>
</evidence>
<dbReference type="Pfam" id="PF00593">
    <property type="entry name" value="TonB_dep_Rec_b-barrel"/>
    <property type="match status" value="1"/>
</dbReference>
<dbReference type="InterPro" id="IPR036942">
    <property type="entry name" value="Beta-barrel_TonB_sf"/>
</dbReference>
<accession>A0A941IBV2</accession>
<evidence type="ECO:0000256" key="8">
    <source>
        <dbReference type="ARBA" id="ARBA00023136"/>
    </source>
</evidence>
<keyword evidence="8 11" id="KW-0472">Membrane</keyword>
<dbReference type="RefSeq" id="WP_212674642.1">
    <property type="nucleotide sequence ID" value="NZ_JAGSPJ010000002.1"/>
</dbReference>
<evidence type="ECO:0000313" key="17">
    <source>
        <dbReference type="Proteomes" id="UP000678545"/>
    </source>
</evidence>
<keyword evidence="7 12" id="KW-0798">TonB box</keyword>
<evidence type="ECO:0000256" key="10">
    <source>
        <dbReference type="ARBA" id="ARBA00023237"/>
    </source>
</evidence>
<feature type="compositionally biased region" description="Polar residues" evidence="13">
    <location>
        <begin position="272"/>
        <end position="287"/>
    </location>
</feature>
<dbReference type="PANTHER" id="PTHR30069">
    <property type="entry name" value="TONB-DEPENDENT OUTER MEMBRANE RECEPTOR"/>
    <property type="match status" value="1"/>
</dbReference>
<evidence type="ECO:0000256" key="5">
    <source>
        <dbReference type="ARBA" id="ARBA00022692"/>
    </source>
</evidence>
<feature type="region of interest" description="Disordered" evidence="13">
    <location>
        <begin position="269"/>
        <end position="290"/>
    </location>
</feature>
<evidence type="ECO:0000256" key="6">
    <source>
        <dbReference type="ARBA" id="ARBA00022729"/>
    </source>
</evidence>
<keyword evidence="17" id="KW-1185">Reference proteome</keyword>
<evidence type="ECO:0000256" key="11">
    <source>
        <dbReference type="PROSITE-ProRule" id="PRU01360"/>
    </source>
</evidence>
<dbReference type="NCBIfam" id="TIGR01785">
    <property type="entry name" value="TonB-hemin"/>
    <property type="match status" value="1"/>
</dbReference>
<keyword evidence="3 11" id="KW-0813">Transport</keyword>
<reference evidence="16" key="1">
    <citation type="submission" date="2021-04" db="EMBL/GenBank/DDBJ databases">
        <title>novel species isolated from subtropical streams in China.</title>
        <authorList>
            <person name="Lu H."/>
        </authorList>
    </citation>
    <scope>NUCLEOTIDE SEQUENCE</scope>
    <source>
        <strain evidence="16">FT137W</strain>
    </source>
</reference>